<feature type="chain" id="PRO_5043106036" description="Integrin alpha-2 domain-containing protein" evidence="13">
    <location>
        <begin position="28"/>
        <end position="1635"/>
    </location>
</feature>
<keyword evidence="9 13" id="KW-0472">Membrane</keyword>
<keyword evidence="3 13" id="KW-0812">Transmembrane</keyword>
<feature type="region of interest" description="Disordered" evidence="14">
    <location>
        <begin position="943"/>
        <end position="981"/>
    </location>
</feature>
<dbReference type="GO" id="GO:0007160">
    <property type="term" value="P:cell-matrix adhesion"/>
    <property type="evidence" value="ECO:0007669"/>
    <property type="project" value="TreeGrafter"/>
</dbReference>
<dbReference type="Pfam" id="PF01839">
    <property type="entry name" value="FG-GAP"/>
    <property type="match status" value="2"/>
</dbReference>
<dbReference type="InterPro" id="IPR013517">
    <property type="entry name" value="FG-GAP"/>
</dbReference>
<evidence type="ECO:0008006" key="20">
    <source>
        <dbReference type="Google" id="ProtNLM"/>
    </source>
</evidence>
<evidence type="ECO:0000256" key="8">
    <source>
        <dbReference type="ARBA" id="ARBA00023037"/>
    </source>
</evidence>
<comment type="similarity">
    <text evidence="2 13">Belongs to the integrin alpha chain family.</text>
</comment>
<dbReference type="InterPro" id="IPR048285">
    <property type="entry name" value="Integrin_alpha_Ig-like_2"/>
</dbReference>
<evidence type="ECO:0000256" key="4">
    <source>
        <dbReference type="ARBA" id="ARBA00022729"/>
    </source>
</evidence>
<keyword evidence="7 13" id="KW-1133">Transmembrane helix</keyword>
<dbReference type="InterPro" id="IPR013649">
    <property type="entry name" value="Integrin_alpha_Ig-like_1"/>
</dbReference>
<dbReference type="InterPro" id="IPR013519">
    <property type="entry name" value="Int_alpha_beta-p"/>
</dbReference>
<keyword evidence="4 13" id="KW-0732">Signal</keyword>
<evidence type="ECO:0000256" key="10">
    <source>
        <dbReference type="ARBA" id="ARBA00023170"/>
    </source>
</evidence>
<dbReference type="Pfam" id="PF20805">
    <property type="entry name" value="Integrin_A_Ig_2"/>
    <property type="match status" value="1"/>
</dbReference>
<dbReference type="GO" id="GO:0007229">
    <property type="term" value="P:integrin-mediated signaling pathway"/>
    <property type="evidence" value="ECO:0007669"/>
    <property type="project" value="UniProtKB-KW"/>
</dbReference>
<dbReference type="InterPro" id="IPR048286">
    <property type="entry name" value="Integrin_alpha_Ig-like_3"/>
</dbReference>
<evidence type="ECO:0000259" key="16">
    <source>
        <dbReference type="Pfam" id="PF20805"/>
    </source>
</evidence>
<dbReference type="GO" id="GO:0048513">
    <property type="term" value="P:animal organ development"/>
    <property type="evidence" value="ECO:0007669"/>
    <property type="project" value="UniProtKB-ARBA"/>
</dbReference>
<evidence type="ECO:0000259" key="15">
    <source>
        <dbReference type="Pfam" id="PF08441"/>
    </source>
</evidence>
<feature type="domain" description="Integrin alpha third immunoglobulin-like" evidence="17">
    <location>
        <begin position="794"/>
        <end position="911"/>
    </location>
</feature>
<evidence type="ECO:0000256" key="3">
    <source>
        <dbReference type="ARBA" id="ARBA00022692"/>
    </source>
</evidence>
<feature type="domain" description="Integrin alpha third immunoglobulin-like" evidence="17">
    <location>
        <begin position="1458"/>
        <end position="1560"/>
    </location>
</feature>
<reference evidence="19" key="1">
    <citation type="journal article" date="2013" name="Genome Biol.">
        <title>Draft genome of the mountain pine beetle, Dendroctonus ponderosae Hopkins, a major forest pest.</title>
        <authorList>
            <person name="Keeling C.I."/>
            <person name="Yuen M.M."/>
            <person name="Liao N.Y."/>
            <person name="Docking T.R."/>
            <person name="Chan S.K."/>
            <person name="Taylor G.A."/>
            <person name="Palmquist D.L."/>
            <person name="Jackman S.D."/>
            <person name="Nguyen A."/>
            <person name="Li M."/>
            <person name="Henderson H."/>
            <person name="Janes J.K."/>
            <person name="Zhao Y."/>
            <person name="Pandoh P."/>
            <person name="Moore R."/>
            <person name="Sperling F.A."/>
            <person name="Huber D.P."/>
            <person name="Birol I."/>
            <person name="Jones S.J."/>
            <person name="Bohlmann J."/>
        </authorList>
    </citation>
    <scope>NUCLEOTIDE SEQUENCE</scope>
</reference>
<evidence type="ECO:0000256" key="5">
    <source>
        <dbReference type="ARBA" id="ARBA00022737"/>
    </source>
</evidence>
<evidence type="ECO:0000256" key="6">
    <source>
        <dbReference type="ARBA" id="ARBA00022889"/>
    </source>
</evidence>
<feature type="compositionally biased region" description="Polar residues" evidence="14">
    <location>
        <begin position="1422"/>
        <end position="1442"/>
    </location>
</feature>
<feature type="domain" description="Integrin alpha first immunoglubulin-like" evidence="15">
    <location>
        <begin position="486"/>
        <end position="648"/>
    </location>
</feature>
<dbReference type="Proteomes" id="UP000019118">
    <property type="component" value="Unassembled WGS sequence"/>
</dbReference>
<keyword evidence="5" id="KW-0677">Repeat</keyword>
<comment type="subcellular location">
    <subcellularLocation>
        <location evidence="1 13">Membrane</location>
        <topology evidence="1 13">Single-pass type I membrane protein</topology>
    </subcellularLocation>
</comment>
<dbReference type="GO" id="GO:0009897">
    <property type="term" value="C:external side of plasma membrane"/>
    <property type="evidence" value="ECO:0007669"/>
    <property type="project" value="TreeGrafter"/>
</dbReference>
<evidence type="ECO:0000256" key="11">
    <source>
        <dbReference type="ARBA" id="ARBA00023180"/>
    </source>
</evidence>
<keyword evidence="10 13" id="KW-0675">Receptor</keyword>
<dbReference type="GO" id="GO:0005178">
    <property type="term" value="F:integrin binding"/>
    <property type="evidence" value="ECO:0007669"/>
    <property type="project" value="TreeGrafter"/>
</dbReference>
<protein>
    <recommendedName>
        <fullName evidence="20">Integrin alpha-2 domain-containing protein</fullName>
    </recommendedName>
</protein>
<reference evidence="18" key="2">
    <citation type="submission" date="2024-08" db="UniProtKB">
        <authorList>
            <consortium name="EnsemblMetazoa"/>
        </authorList>
    </citation>
    <scope>IDENTIFICATION</scope>
</reference>
<evidence type="ECO:0000313" key="19">
    <source>
        <dbReference type="Proteomes" id="UP000019118"/>
    </source>
</evidence>
<dbReference type="Pfam" id="PF20806">
    <property type="entry name" value="Integrin_A_Ig_3"/>
    <property type="match status" value="2"/>
</dbReference>
<accession>A0AAR5PPP7</accession>
<dbReference type="PANTHER" id="PTHR23220:SF133">
    <property type="entry name" value="INTEGRIN ALPHA-PS2"/>
    <property type="match status" value="1"/>
</dbReference>
<feature type="domain" description="Integrin alpha second immunoglobulin-like" evidence="16">
    <location>
        <begin position="649"/>
        <end position="779"/>
    </location>
</feature>
<dbReference type="InterPro" id="IPR028994">
    <property type="entry name" value="Integrin_alpha_N"/>
</dbReference>
<feature type="region of interest" description="Disordered" evidence="14">
    <location>
        <begin position="1615"/>
        <end position="1635"/>
    </location>
</feature>
<feature type="region of interest" description="Disordered" evidence="14">
    <location>
        <begin position="1030"/>
        <end position="1114"/>
    </location>
</feature>
<dbReference type="InterPro" id="IPR018184">
    <property type="entry name" value="Integrin_alpha_C_CS"/>
</dbReference>
<keyword evidence="19" id="KW-1185">Reference proteome</keyword>
<dbReference type="PROSITE" id="PS51470">
    <property type="entry name" value="FG_GAP"/>
    <property type="match status" value="5"/>
</dbReference>
<proteinExistence type="inferred from homology"/>
<feature type="transmembrane region" description="Helical" evidence="13">
    <location>
        <begin position="1585"/>
        <end position="1607"/>
    </location>
</feature>
<dbReference type="InterPro" id="IPR000413">
    <property type="entry name" value="Integrin_alpha"/>
</dbReference>
<dbReference type="Pfam" id="PF08441">
    <property type="entry name" value="Integrin_A_Ig_1"/>
    <property type="match status" value="1"/>
</dbReference>
<keyword evidence="8 13" id="KW-0401">Integrin</keyword>
<organism evidence="18 19">
    <name type="scientific">Dendroctonus ponderosae</name>
    <name type="common">Mountain pine beetle</name>
    <dbReference type="NCBI Taxonomy" id="77166"/>
    <lineage>
        <taxon>Eukaryota</taxon>
        <taxon>Metazoa</taxon>
        <taxon>Ecdysozoa</taxon>
        <taxon>Arthropoda</taxon>
        <taxon>Hexapoda</taxon>
        <taxon>Insecta</taxon>
        <taxon>Pterygota</taxon>
        <taxon>Neoptera</taxon>
        <taxon>Endopterygota</taxon>
        <taxon>Coleoptera</taxon>
        <taxon>Polyphaga</taxon>
        <taxon>Cucujiformia</taxon>
        <taxon>Curculionidae</taxon>
        <taxon>Scolytinae</taxon>
        <taxon>Dendroctonus</taxon>
    </lineage>
</organism>
<dbReference type="GO" id="GO:0008305">
    <property type="term" value="C:integrin complex"/>
    <property type="evidence" value="ECO:0007669"/>
    <property type="project" value="InterPro"/>
</dbReference>
<feature type="compositionally biased region" description="Basic and acidic residues" evidence="14">
    <location>
        <begin position="1208"/>
        <end position="1242"/>
    </location>
</feature>
<dbReference type="SUPFAM" id="SSF69318">
    <property type="entry name" value="Integrin alpha N-terminal domain"/>
    <property type="match status" value="1"/>
</dbReference>
<evidence type="ECO:0000256" key="1">
    <source>
        <dbReference type="ARBA" id="ARBA00004479"/>
    </source>
</evidence>
<evidence type="ECO:0000256" key="13">
    <source>
        <dbReference type="RuleBase" id="RU003762"/>
    </source>
</evidence>
<dbReference type="PANTHER" id="PTHR23220">
    <property type="entry name" value="INTEGRIN ALPHA"/>
    <property type="match status" value="1"/>
</dbReference>
<evidence type="ECO:0000256" key="14">
    <source>
        <dbReference type="SAM" id="MobiDB-lite"/>
    </source>
</evidence>
<dbReference type="Gene3D" id="2.130.10.130">
    <property type="entry name" value="Integrin alpha, N-terminal"/>
    <property type="match status" value="1"/>
</dbReference>
<evidence type="ECO:0000313" key="18">
    <source>
        <dbReference type="EnsemblMetazoa" id="XP_019762988.1"/>
    </source>
</evidence>
<dbReference type="PROSITE" id="PS00242">
    <property type="entry name" value="INTEGRIN_ALPHA"/>
    <property type="match status" value="1"/>
</dbReference>
<feature type="compositionally biased region" description="Low complexity" evidence="14">
    <location>
        <begin position="1333"/>
        <end position="1345"/>
    </location>
</feature>
<feature type="compositionally biased region" description="Basic and acidic residues" evidence="14">
    <location>
        <begin position="1249"/>
        <end position="1266"/>
    </location>
</feature>
<evidence type="ECO:0000256" key="9">
    <source>
        <dbReference type="ARBA" id="ARBA00023136"/>
    </source>
</evidence>
<feature type="repeat" description="FG-GAP" evidence="12">
    <location>
        <begin position="175"/>
        <end position="228"/>
    </location>
</feature>
<dbReference type="InterPro" id="IPR032695">
    <property type="entry name" value="Integrin_dom_sf"/>
</dbReference>
<feature type="compositionally biased region" description="Low complexity" evidence="14">
    <location>
        <begin position="1061"/>
        <end position="1071"/>
    </location>
</feature>
<keyword evidence="6 13" id="KW-0130">Cell adhesion</keyword>
<dbReference type="SUPFAM" id="SSF69179">
    <property type="entry name" value="Integrin domains"/>
    <property type="match status" value="3"/>
</dbReference>
<name>A0AAR5PPP7_DENPD</name>
<evidence type="ECO:0000256" key="7">
    <source>
        <dbReference type="ARBA" id="ARBA00022989"/>
    </source>
</evidence>
<dbReference type="Gene3D" id="2.60.40.1530">
    <property type="entry name" value="ntegrin, alpha v. Chain A, domain 4"/>
    <property type="match status" value="2"/>
</dbReference>
<keyword evidence="11" id="KW-0325">Glycoprotein</keyword>
<feature type="repeat" description="FG-GAP" evidence="12">
    <location>
        <begin position="106"/>
        <end position="170"/>
    </location>
</feature>
<dbReference type="Gene3D" id="2.60.40.1460">
    <property type="entry name" value="Integrin domains. Chain A, domain 2"/>
    <property type="match status" value="1"/>
</dbReference>
<feature type="compositionally biased region" description="Basic and acidic residues" evidence="14">
    <location>
        <begin position="1280"/>
        <end position="1331"/>
    </location>
</feature>
<feature type="signal peptide" evidence="13">
    <location>
        <begin position="1"/>
        <end position="27"/>
    </location>
</feature>
<dbReference type="EnsemblMetazoa" id="XM_019907429.1">
    <property type="protein sequence ID" value="XP_019762988.1"/>
    <property type="gene ID" value="LOC109539590"/>
</dbReference>
<feature type="region of interest" description="Disordered" evidence="14">
    <location>
        <begin position="1186"/>
        <end position="1365"/>
    </location>
</feature>
<dbReference type="Gene3D" id="2.60.40.1510">
    <property type="entry name" value="ntegrin, alpha v. Chain A, domain 3"/>
    <property type="match status" value="1"/>
</dbReference>
<dbReference type="SMART" id="SM00191">
    <property type="entry name" value="Int_alpha"/>
    <property type="match status" value="6"/>
</dbReference>
<evidence type="ECO:0000256" key="12">
    <source>
        <dbReference type="PROSITE-ProRule" id="PRU00803"/>
    </source>
</evidence>
<evidence type="ECO:0000256" key="2">
    <source>
        <dbReference type="ARBA" id="ARBA00008054"/>
    </source>
</evidence>
<evidence type="ECO:0000259" key="17">
    <source>
        <dbReference type="Pfam" id="PF20806"/>
    </source>
</evidence>
<feature type="repeat" description="FG-GAP" evidence="12">
    <location>
        <begin position="372"/>
        <end position="431"/>
    </location>
</feature>
<dbReference type="GO" id="GO:0033627">
    <property type="term" value="P:cell adhesion mediated by integrin"/>
    <property type="evidence" value="ECO:0007669"/>
    <property type="project" value="TreeGrafter"/>
</dbReference>
<feature type="compositionally biased region" description="Polar residues" evidence="14">
    <location>
        <begin position="943"/>
        <end position="952"/>
    </location>
</feature>
<dbReference type="GO" id="GO:0007157">
    <property type="term" value="P:heterophilic cell-cell adhesion via plasma membrane cell adhesion molecules"/>
    <property type="evidence" value="ECO:0007669"/>
    <property type="project" value="UniProtKB-ARBA"/>
</dbReference>
<feature type="repeat" description="FG-GAP" evidence="12">
    <location>
        <begin position="439"/>
        <end position="501"/>
    </location>
</feature>
<dbReference type="Gene3D" id="1.20.5.930">
    <property type="entry name" value="Bicelle-embedded integrin alpha(iib) transmembrane segment"/>
    <property type="match status" value="1"/>
</dbReference>
<dbReference type="PRINTS" id="PR01185">
    <property type="entry name" value="INTEGRINA"/>
</dbReference>
<feature type="repeat" description="FG-GAP" evidence="12">
    <location>
        <begin position="307"/>
        <end position="371"/>
    </location>
</feature>
<sequence>MHFARTMGSFYQVLFFVLFWSVFTAEGFNVDAFNYAVYGTEDNSMFGFTVAVHKQKYDRGWILVGAPEAQSQYQSSSVRLGGVVYKCRTDGDDPCQEIPFDRDGNQYMAGKQMDQKSDQWFGATLSTSGALGGPIVACAPRYVWYSKEMNRRDPVGTCFVADSSFETFEEYSPCRTSNWGYHRQGSCQAGFSAAINSIGDRLFVGAPGSYYWQGQMYSIDANSRFNYTPGLLGTTYGAKGSVHQQSLETRPAVFQTRESEQLDDDSYLGYSTITGDFLGTGEQGIAVGMPRGAELHGKVLLYTWNLTNYKNISSSQLGSYFGYSLAAGDLDGDGKLDLIIGAPMHTEPNTEDKYDVGRVYVFYQGGGFGSFNKSSFIDGMNSRSRFGHSVAYLGDMNQDGFHDFAVGAPYDGEFNRGAVYIYYGSSKGVLEKFGQVIYAEDLNTRSGIPVNTFGFSVTGGLDMDGNDYPDMAVGAYLSNSAFFFRSRPVVRLEAFVRFRTENKQIDIKNKNCNLPTGERATCTTIDFCIKYGGKGIPQQIQLHVQYILDSKKSNIPRMMFLRRGSHTLNDTITLYKDSQDTCQTEEIYIKNDIRDKLTPLEAEVKYFMIQEEDAFDYRRMRNPQSQLKPVLDLNLPPSRKDSIIIQKNCGHDNICIPNLHINITKNVEKYLLDSKTNLEFDIIVSNLGEDSFETTLELSYPEGVHYKKTEVKDDVLGILCSPGLKRTLTCEIGNPLPARKIASFRMIFVPYHTQGIPPTYEFDVHVNSTNPESNDTLQDNYSRITIDIWVDSALDVSGVSIPQEIYLSNTTQYSSETIERESEIGPQVTHLYTLTNKGPATINEAEMYFLWPWQTLAGDDLLYLLEQPHVPEGVTCDIPAPANYKNYQLDYNPKSVWERLQIDSSSRDMASHYDGVKVETGRNITAVTSVSESTIETSRLNEQIKNSGGDSSKTFEERQNQPNAEEQQGVEIWGQDAGLDSDGTINRAGQTVYRKSEWHTIVVDGKPQTVWTNVTTVKDASGKIIKTFYSTDNSGREDSFGQNRDGSGLKSKHKKPSIVYSSSGAGNSSSGMENLSITAGSVKAEGTQEETVQRKTSSQQSSGGSSGSTNEDRLIEEESYTVGGGAREGGATTPSYIEGHRIRQGAQETASTVSASLDRERANEARLQYEQKRQYAERIRLQEERRRKLEEQQQAGKNVVVSADEEREQYQRRRKQEEEERRRQQEQLERANKAREQEERARQLAYNEQVRRQEAQRMEEERRRQQLEAQRSRQYTPVEQDSRRLQQQREEAWRKEHEERRQQQIRQREEEERRRQQEDQETRRLEAERRRQWQQGSSEGRSQSGYFDERNEQSGAARSGSPPRVLVNHTWTVEGTASLDDIDPAAGGQINFGQNAASGNNFRTQTIDLGMVGRGGAPADASRQNVEWTSSGQRTRGGTFSGSLEGGVSDHNEYESEWERRNWEGAQPRDMDTGMHRGKRQVPDIDPDIDDILRCSATKCFYMRCVVGTLKKDEFISIALRSRLNVRAVRQLSSTQSVKLSSMMVARITKLPYIGKPKEQVLHSHEIFTDIPAGEQELTPKVVPLWIILLSAIAGTLILLLVILLLYKCGFFKRKRPSSAPERQPLRTNGYHPSD</sequence>
<feature type="region of interest" description="Disordered" evidence="14">
    <location>
        <begin position="1415"/>
        <end position="1451"/>
    </location>
</feature>